<dbReference type="Pfam" id="PF07651">
    <property type="entry name" value="ANTH"/>
    <property type="match status" value="1"/>
</dbReference>
<dbReference type="Proteomes" id="UP001497516">
    <property type="component" value="Chromosome 9"/>
</dbReference>
<dbReference type="GO" id="GO:0005546">
    <property type="term" value="F:phosphatidylinositol-4,5-bisphosphate binding"/>
    <property type="evidence" value="ECO:0007669"/>
    <property type="project" value="TreeGrafter"/>
</dbReference>
<dbReference type="PANTHER" id="PTHR22951">
    <property type="entry name" value="CLATHRIN ASSEMBLY PROTEIN"/>
    <property type="match status" value="1"/>
</dbReference>
<dbReference type="SUPFAM" id="SSF89009">
    <property type="entry name" value="GAT-like domain"/>
    <property type="match status" value="1"/>
</dbReference>
<comment type="subcellular location">
    <subcellularLocation>
        <location evidence="1">Cytoplasmic vesicle</location>
        <location evidence="1">Clathrin-coated vesicle</location>
    </subcellularLocation>
    <subcellularLocation>
        <location evidence="2">Golgi apparatus</location>
    </subcellularLocation>
    <subcellularLocation>
        <location evidence="3">Membrane</location>
        <location evidence="3">Clathrin-coated pit</location>
    </subcellularLocation>
</comment>
<dbReference type="Gene3D" id="1.20.58.150">
    <property type="entry name" value="ANTH domain"/>
    <property type="match status" value="1"/>
</dbReference>
<dbReference type="SUPFAM" id="SSF48464">
    <property type="entry name" value="ENTH/VHS domain"/>
    <property type="match status" value="1"/>
</dbReference>
<dbReference type="InterPro" id="IPR014712">
    <property type="entry name" value="ANTH_dom_sf"/>
</dbReference>
<evidence type="ECO:0000256" key="3">
    <source>
        <dbReference type="ARBA" id="ARBA00004600"/>
    </source>
</evidence>
<dbReference type="SMART" id="SM00273">
    <property type="entry name" value="ENTH"/>
    <property type="match status" value="1"/>
</dbReference>
<evidence type="ECO:0000313" key="11">
    <source>
        <dbReference type="Proteomes" id="UP001497516"/>
    </source>
</evidence>
<name>A0AAV2GTL6_9ROSI</name>
<keyword evidence="7" id="KW-0168">Coated pit</keyword>
<dbReference type="EMBL" id="OZ034822">
    <property type="protein sequence ID" value="CAL1414141.1"/>
    <property type="molecule type" value="Genomic_DNA"/>
</dbReference>
<dbReference type="GO" id="GO:0072583">
    <property type="term" value="P:clathrin-dependent endocytosis"/>
    <property type="evidence" value="ECO:0007669"/>
    <property type="project" value="InterPro"/>
</dbReference>
<keyword evidence="8" id="KW-0968">Cytoplasmic vesicle</keyword>
<evidence type="ECO:0000256" key="2">
    <source>
        <dbReference type="ARBA" id="ARBA00004555"/>
    </source>
</evidence>
<evidence type="ECO:0000256" key="6">
    <source>
        <dbReference type="ARBA" id="ARBA00023136"/>
    </source>
</evidence>
<reference evidence="10 11" key="1">
    <citation type="submission" date="2024-04" db="EMBL/GenBank/DDBJ databases">
        <authorList>
            <person name="Fracassetti M."/>
        </authorList>
    </citation>
    <scope>NUCLEOTIDE SEQUENCE [LARGE SCALE GENOMIC DNA]</scope>
</reference>
<evidence type="ECO:0000256" key="8">
    <source>
        <dbReference type="ARBA" id="ARBA00023329"/>
    </source>
</evidence>
<proteinExistence type="predicted"/>
<dbReference type="PANTHER" id="PTHR22951:SF70">
    <property type="entry name" value="OS11G0244600 PROTEIN"/>
    <property type="match status" value="1"/>
</dbReference>
<accession>A0AAV2GTL6</accession>
<keyword evidence="6" id="KW-0472">Membrane</keyword>
<evidence type="ECO:0000256" key="1">
    <source>
        <dbReference type="ARBA" id="ARBA00004132"/>
    </source>
</evidence>
<dbReference type="InterPro" id="IPR011417">
    <property type="entry name" value="ANTH_dom"/>
</dbReference>
<keyword evidence="11" id="KW-1185">Reference proteome</keyword>
<dbReference type="AlphaFoldDB" id="A0AAV2GTL6"/>
<evidence type="ECO:0000313" key="10">
    <source>
        <dbReference type="EMBL" id="CAL1414141.1"/>
    </source>
</evidence>
<gene>
    <name evidence="10" type="ORF">LTRI10_LOCUS53321</name>
</gene>
<dbReference type="InterPro" id="IPR013809">
    <property type="entry name" value="ENTH"/>
</dbReference>
<dbReference type="PROSITE" id="PS50942">
    <property type="entry name" value="ENTH"/>
    <property type="match status" value="1"/>
</dbReference>
<dbReference type="InterPro" id="IPR008942">
    <property type="entry name" value="ENTH_VHS"/>
</dbReference>
<keyword evidence="5" id="KW-0333">Golgi apparatus</keyword>
<dbReference type="InterPro" id="IPR045192">
    <property type="entry name" value="AP180-like"/>
</dbReference>
<evidence type="ECO:0000256" key="4">
    <source>
        <dbReference type="ARBA" id="ARBA00022583"/>
    </source>
</evidence>
<keyword evidence="4" id="KW-0254">Endocytosis</keyword>
<dbReference type="CDD" id="cd16987">
    <property type="entry name" value="ANTH_N_AP180_plant"/>
    <property type="match status" value="1"/>
</dbReference>
<dbReference type="GO" id="GO:0030136">
    <property type="term" value="C:clathrin-coated vesicle"/>
    <property type="evidence" value="ECO:0007669"/>
    <property type="project" value="UniProtKB-SubCell"/>
</dbReference>
<evidence type="ECO:0000256" key="7">
    <source>
        <dbReference type="ARBA" id="ARBA00023176"/>
    </source>
</evidence>
<dbReference type="GO" id="GO:0005545">
    <property type="term" value="F:1-phosphatidylinositol binding"/>
    <property type="evidence" value="ECO:0007669"/>
    <property type="project" value="InterPro"/>
</dbReference>
<sequence length="380" mass="42353">MMGVVDLSDKLRLALGTVKDRASIGKARMVHKSAEGRGFSHLEIAVVRATGHHHASNVDDKHMHEILFLATNSPGSIPFLAERISRRLAKTRDRLVALKTLLLVHRLLRGGNRYFEHQLRMAHASGHLQLAAPWFAKNPADHSVYFLHKYSAYLEERIGWVINQAGKLEPLVMNQGLEFGSYDEKSVDLVFRRLPKCQAFMDRVLESCCPFAHLPCFNTLYRAAMTNTLKESFQVYATYCECVAALMNMFFDLTAGARALACRILRRASMQSGVLQLMYDTCEKVIGNKNLEYPVVQIMTLEHVAALEQVDLEAGSSSPPPVLGDGVKDVGVVRGDEDDGDGDLEVGDSSGDFGALFSWKSSLETKISTVWVVFEDEFSR</sequence>
<dbReference type="Gene3D" id="1.25.40.90">
    <property type="match status" value="1"/>
</dbReference>
<evidence type="ECO:0000256" key="5">
    <source>
        <dbReference type="ARBA" id="ARBA00023034"/>
    </source>
</evidence>
<dbReference type="GO" id="GO:0005794">
    <property type="term" value="C:Golgi apparatus"/>
    <property type="evidence" value="ECO:0007669"/>
    <property type="project" value="UniProtKB-SubCell"/>
</dbReference>
<dbReference type="GO" id="GO:0032050">
    <property type="term" value="F:clathrin heavy chain binding"/>
    <property type="evidence" value="ECO:0007669"/>
    <property type="project" value="TreeGrafter"/>
</dbReference>
<dbReference type="GO" id="GO:0000149">
    <property type="term" value="F:SNARE binding"/>
    <property type="evidence" value="ECO:0007669"/>
    <property type="project" value="TreeGrafter"/>
</dbReference>
<evidence type="ECO:0000259" key="9">
    <source>
        <dbReference type="PROSITE" id="PS50942"/>
    </source>
</evidence>
<protein>
    <recommendedName>
        <fullName evidence="9">ENTH domain-containing protein</fullName>
    </recommendedName>
</protein>
<dbReference type="GO" id="GO:0048268">
    <property type="term" value="P:clathrin coat assembly"/>
    <property type="evidence" value="ECO:0007669"/>
    <property type="project" value="InterPro"/>
</dbReference>
<feature type="domain" description="ENTH" evidence="9">
    <location>
        <begin position="34"/>
        <end position="168"/>
    </location>
</feature>
<dbReference type="GO" id="GO:0005905">
    <property type="term" value="C:clathrin-coated pit"/>
    <property type="evidence" value="ECO:0007669"/>
    <property type="project" value="UniProtKB-SubCell"/>
</dbReference>
<dbReference type="GO" id="GO:0006900">
    <property type="term" value="P:vesicle budding from membrane"/>
    <property type="evidence" value="ECO:0007669"/>
    <property type="project" value="TreeGrafter"/>
</dbReference>
<organism evidence="10 11">
    <name type="scientific">Linum trigynum</name>
    <dbReference type="NCBI Taxonomy" id="586398"/>
    <lineage>
        <taxon>Eukaryota</taxon>
        <taxon>Viridiplantae</taxon>
        <taxon>Streptophyta</taxon>
        <taxon>Embryophyta</taxon>
        <taxon>Tracheophyta</taxon>
        <taxon>Spermatophyta</taxon>
        <taxon>Magnoliopsida</taxon>
        <taxon>eudicotyledons</taxon>
        <taxon>Gunneridae</taxon>
        <taxon>Pentapetalae</taxon>
        <taxon>rosids</taxon>
        <taxon>fabids</taxon>
        <taxon>Malpighiales</taxon>
        <taxon>Linaceae</taxon>
        <taxon>Linum</taxon>
    </lineage>
</organism>
<dbReference type="InterPro" id="IPR048050">
    <property type="entry name" value="ANTH_N_plant"/>
</dbReference>